<sequence length="493" mass="59054">MNRFTLRFKDYALEQQYEQSQFEMYRTKSNYYFLTIFLVICVLQFVSEWLYCSLETGLAWKLINIALILFTLIFLCKYPQFGKQAIFLENLILISQKLQHLYSHMNKDDKITDLITLTDLEYHLHILQVFDIGCIQIALSMANNILMEYFIGNRVNIIYIFNYILCATIKIIVTYFFKEWSRQQFTLFLKDQLWQQQLPNIIQKPFFKFTLDNFTKQFRSILCNQIDMFPSYDPNLCEGCNLRSFLRFCIRDKKTLEQKLLDDYLHKDEIKQKNNEEVQYINNLKHFSIRICNLNVERFKCLIILEEYQHKEKQSISNKLFKKQLLRSMSSRSAHVSNKFFKLGMYTILSINNEQIGLVNMYILLEKLSSYYSFLDLKLLPIQGENCKSFLIQTYSKKIVSFMVCIFNIFITIQKNKTKKIFLKIEILDCDTISIQTDGVDRSEFLEEYKGNLYLVQVEQQLLVFPVNDQLRFVFQSVKDKESQEMKNQQNDY</sequence>
<feature type="transmembrane region" description="Helical" evidence="1">
    <location>
        <begin position="57"/>
        <end position="76"/>
    </location>
</feature>
<feature type="transmembrane region" description="Helical" evidence="1">
    <location>
        <begin position="31"/>
        <end position="51"/>
    </location>
</feature>
<dbReference type="OMA" id="AWKLINI"/>
<accession>A0A8S1WXG5</accession>
<evidence type="ECO:0000256" key="1">
    <source>
        <dbReference type="SAM" id="Phobius"/>
    </source>
</evidence>
<proteinExistence type="predicted"/>
<evidence type="ECO:0008006" key="4">
    <source>
        <dbReference type="Google" id="ProtNLM"/>
    </source>
</evidence>
<organism evidence="2 3">
    <name type="scientific">Paramecium octaurelia</name>
    <dbReference type="NCBI Taxonomy" id="43137"/>
    <lineage>
        <taxon>Eukaryota</taxon>
        <taxon>Sar</taxon>
        <taxon>Alveolata</taxon>
        <taxon>Ciliophora</taxon>
        <taxon>Intramacronucleata</taxon>
        <taxon>Oligohymenophorea</taxon>
        <taxon>Peniculida</taxon>
        <taxon>Parameciidae</taxon>
        <taxon>Paramecium</taxon>
    </lineage>
</organism>
<dbReference type="EMBL" id="CAJJDP010000104">
    <property type="protein sequence ID" value="CAD8193280.1"/>
    <property type="molecule type" value="Genomic_DNA"/>
</dbReference>
<keyword evidence="3" id="KW-1185">Reference proteome</keyword>
<keyword evidence="1" id="KW-0812">Transmembrane</keyword>
<evidence type="ECO:0000313" key="2">
    <source>
        <dbReference type="EMBL" id="CAD8193280.1"/>
    </source>
</evidence>
<feature type="transmembrane region" description="Helical" evidence="1">
    <location>
        <begin position="157"/>
        <end position="177"/>
    </location>
</feature>
<gene>
    <name evidence="2" type="ORF">POCTA_138.1.T1040066</name>
</gene>
<dbReference type="AlphaFoldDB" id="A0A8S1WXG5"/>
<name>A0A8S1WXG5_PAROT</name>
<keyword evidence="1" id="KW-1133">Transmembrane helix</keyword>
<protein>
    <recommendedName>
        <fullName evidence="4">Transmembrane protein</fullName>
    </recommendedName>
</protein>
<dbReference type="Proteomes" id="UP000683925">
    <property type="component" value="Unassembled WGS sequence"/>
</dbReference>
<evidence type="ECO:0000313" key="3">
    <source>
        <dbReference type="Proteomes" id="UP000683925"/>
    </source>
</evidence>
<keyword evidence="1" id="KW-0472">Membrane</keyword>
<dbReference type="OrthoDB" id="304512at2759"/>
<reference evidence="2" key="1">
    <citation type="submission" date="2021-01" db="EMBL/GenBank/DDBJ databases">
        <authorList>
            <consortium name="Genoscope - CEA"/>
            <person name="William W."/>
        </authorList>
    </citation>
    <scope>NUCLEOTIDE SEQUENCE</scope>
</reference>
<comment type="caution">
    <text evidence="2">The sequence shown here is derived from an EMBL/GenBank/DDBJ whole genome shotgun (WGS) entry which is preliminary data.</text>
</comment>